<accession>A0A183MKH2</accession>
<evidence type="ECO:0000313" key="2">
    <source>
        <dbReference type="Proteomes" id="UP000277204"/>
    </source>
</evidence>
<protein>
    <submittedName>
        <fullName evidence="1">Uncharacterized protein</fullName>
    </submittedName>
</protein>
<dbReference type="EMBL" id="UZAI01017167">
    <property type="protein sequence ID" value="VDP21292.1"/>
    <property type="molecule type" value="Genomic_DNA"/>
</dbReference>
<reference evidence="1 2" key="1">
    <citation type="submission" date="2018-11" db="EMBL/GenBank/DDBJ databases">
        <authorList>
            <consortium name="Pathogen Informatics"/>
        </authorList>
    </citation>
    <scope>NUCLEOTIDE SEQUENCE [LARGE SCALE GENOMIC DNA]</scope>
    <source>
        <strain evidence="1 2">Zambia</strain>
    </source>
</reference>
<gene>
    <name evidence="1" type="ORF">SMRZ_LOCUS16547</name>
</gene>
<name>A0A183MKH2_9TREM</name>
<evidence type="ECO:0000313" key="1">
    <source>
        <dbReference type="EMBL" id="VDP21292.1"/>
    </source>
</evidence>
<organism evidence="1 2">
    <name type="scientific">Schistosoma margrebowiei</name>
    <dbReference type="NCBI Taxonomy" id="48269"/>
    <lineage>
        <taxon>Eukaryota</taxon>
        <taxon>Metazoa</taxon>
        <taxon>Spiralia</taxon>
        <taxon>Lophotrochozoa</taxon>
        <taxon>Platyhelminthes</taxon>
        <taxon>Trematoda</taxon>
        <taxon>Digenea</taxon>
        <taxon>Strigeidida</taxon>
        <taxon>Schistosomatoidea</taxon>
        <taxon>Schistosomatidae</taxon>
        <taxon>Schistosoma</taxon>
    </lineage>
</organism>
<dbReference type="AlphaFoldDB" id="A0A183MKH2"/>
<keyword evidence="2" id="KW-1185">Reference proteome</keyword>
<dbReference type="Proteomes" id="UP000277204">
    <property type="component" value="Unassembled WGS sequence"/>
</dbReference>
<proteinExistence type="predicted"/>
<sequence length="57" mass="6456">MKTLTSEGKHGIRWTAWMRLDDLNFTGDLSLLSHTHRQMQMKTTSVAAVSASVSFKF</sequence>